<feature type="active site" description="Nucleophile" evidence="4 5">
    <location>
        <position position="51"/>
    </location>
</feature>
<dbReference type="Proteomes" id="UP000245539">
    <property type="component" value="Unassembled WGS sequence"/>
</dbReference>
<dbReference type="GO" id="GO:0160147">
    <property type="term" value="F:tRNA pseudouridine(38-40) synthase activity"/>
    <property type="evidence" value="ECO:0007669"/>
    <property type="project" value="UniProtKB-EC"/>
</dbReference>
<protein>
    <recommendedName>
        <fullName evidence="4">tRNA pseudouridine synthase A</fullName>
        <ecNumber evidence="4">5.4.99.12</ecNumber>
    </recommendedName>
    <alternativeName>
        <fullName evidence="4">tRNA pseudouridine(38-40) synthase</fullName>
    </alternativeName>
    <alternativeName>
        <fullName evidence="4">tRNA pseudouridylate synthase I</fullName>
    </alternativeName>
    <alternativeName>
        <fullName evidence="4">tRNA-uridine isomerase I</fullName>
    </alternativeName>
</protein>
<dbReference type="HAMAP" id="MF_00171">
    <property type="entry name" value="TruA"/>
    <property type="match status" value="1"/>
</dbReference>
<dbReference type="Gene3D" id="3.30.70.580">
    <property type="entry name" value="Pseudouridine synthase I, catalytic domain, N-terminal subdomain"/>
    <property type="match status" value="1"/>
</dbReference>
<dbReference type="GO" id="GO:0031119">
    <property type="term" value="P:tRNA pseudouridine synthesis"/>
    <property type="evidence" value="ECO:0007669"/>
    <property type="project" value="UniProtKB-UniRule"/>
</dbReference>
<feature type="domain" description="Pseudouridine synthase I TruA alpha/beta" evidence="8">
    <location>
        <begin position="142"/>
        <end position="244"/>
    </location>
</feature>
<dbReference type="AlphaFoldDB" id="A0A317CCN5"/>
<gene>
    <name evidence="4" type="primary">truA</name>
    <name evidence="9" type="ORF">DKW60_17355</name>
</gene>
<dbReference type="Gene3D" id="3.30.70.660">
    <property type="entry name" value="Pseudouridine synthase I, catalytic domain, C-terminal subdomain"/>
    <property type="match status" value="1"/>
</dbReference>
<keyword evidence="10" id="KW-1185">Reference proteome</keyword>
<sequence length="260" mass="29414">MKYAACIEYDGSAYFGWQYQDHAPSVQGDVEAAISRVANHPVKIVCAGRTDTGVHGIGQIIHFESESDRSIDAWQFGTNSNLPDTAVMRWVKPVDDRFHARFSAGARRYRYIVLNRDTRPAILSKRVAWTRKKLNHELMHQASQHLLGEHDFTSLRAAGCQAKHAVRTIHDIGVSREGDFIYLDVKANAFLYHMVRNIAGTLFTVGEGKNSVDWVAELIAKQDRREAGATAPAGGLYFVHVDYPKQYELPEEYHLPWFNV</sequence>
<dbReference type="FunFam" id="3.30.70.580:FF:000001">
    <property type="entry name" value="tRNA pseudouridine synthase A"/>
    <property type="match status" value="1"/>
</dbReference>
<dbReference type="InterPro" id="IPR020097">
    <property type="entry name" value="PsdUridine_synth_TruA_a/b_dom"/>
</dbReference>
<evidence type="ECO:0000259" key="8">
    <source>
        <dbReference type="Pfam" id="PF01416"/>
    </source>
</evidence>
<dbReference type="PIRSF" id="PIRSF001430">
    <property type="entry name" value="tRNA_psdUrid_synth"/>
    <property type="match status" value="1"/>
</dbReference>
<comment type="caution">
    <text evidence="4">Lacks conserved residue(s) required for the propagation of feature annotation.</text>
</comment>
<evidence type="ECO:0000256" key="1">
    <source>
        <dbReference type="ARBA" id="ARBA00009375"/>
    </source>
</evidence>
<comment type="function">
    <text evidence="4">Formation of pseudouridine at positions 38, 39 and 40 in the anticodon stem and loop of transfer RNAs.</text>
</comment>
<evidence type="ECO:0000313" key="9">
    <source>
        <dbReference type="EMBL" id="PWQ94070.1"/>
    </source>
</evidence>
<evidence type="ECO:0000256" key="2">
    <source>
        <dbReference type="ARBA" id="ARBA00022694"/>
    </source>
</evidence>
<evidence type="ECO:0000256" key="3">
    <source>
        <dbReference type="ARBA" id="ARBA00023235"/>
    </source>
</evidence>
<dbReference type="InterPro" id="IPR020103">
    <property type="entry name" value="PsdUridine_synth_cat_dom_sf"/>
</dbReference>
<dbReference type="NCBIfam" id="TIGR00071">
    <property type="entry name" value="hisT_truA"/>
    <property type="match status" value="1"/>
</dbReference>
<dbReference type="SUPFAM" id="SSF55120">
    <property type="entry name" value="Pseudouridine synthase"/>
    <property type="match status" value="1"/>
</dbReference>
<evidence type="ECO:0000256" key="6">
    <source>
        <dbReference type="PIRSR" id="PIRSR001430-2"/>
    </source>
</evidence>
<comment type="caution">
    <text evidence="9">The sequence shown here is derived from an EMBL/GenBank/DDBJ whole genome shotgun (WGS) entry which is preliminary data.</text>
</comment>
<organism evidence="9 10">
    <name type="scientific">Leucothrix pacifica</name>
    <dbReference type="NCBI Taxonomy" id="1247513"/>
    <lineage>
        <taxon>Bacteria</taxon>
        <taxon>Pseudomonadati</taxon>
        <taxon>Pseudomonadota</taxon>
        <taxon>Gammaproteobacteria</taxon>
        <taxon>Thiotrichales</taxon>
        <taxon>Thiotrichaceae</taxon>
        <taxon>Leucothrix</taxon>
    </lineage>
</organism>
<dbReference type="Pfam" id="PF01416">
    <property type="entry name" value="PseudoU_synth_1"/>
    <property type="match status" value="2"/>
</dbReference>
<name>A0A317CCN5_9GAMM</name>
<dbReference type="OrthoDB" id="9811823at2"/>
<keyword evidence="2 4" id="KW-0819">tRNA processing</keyword>
<dbReference type="RefSeq" id="WP_109838934.1">
    <property type="nucleotide sequence ID" value="NZ_QGKM01000059.1"/>
</dbReference>
<evidence type="ECO:0000256" key="7">
    <source>
        <dbReference type="RuleBase" id="RU003792"/>
    </source>
</evidence>
<comment type="subunit">
    <text evidence="4">Homodimer.</text>
</comment>
<reference evidence="9 10" key="1">
    <citation type="submission" date="2018-05" db="EMBL/GenBank/DDBJ databases">
        <title>Leucothrix arctica sp. nov., isolated from Arctic seawater.</title>
        <authorList>
            <person name="Choi A."/>
            <person name="Baek K."/>
        </authorList>
    </citation>
    <scope>NUCLEOTIDE SEQUENCE [LARGE SCALE GENOMIC DNA]</scope>
    <source>
        <strain evidence="9 10">JCM 18388</strain>
    </source>
</reference>
<feature type="binding site" evidence="4 6">
    <location>
        <position position="109"/>
    </location>
    <ligand>
        <name>substrate</name>
    </ligand>
</feature>
<comment type="catalytic activity">
    <reaction evidence="4 7">
        <text>uridine(38/39/40) in tRNA = pseudouridine(38/39/40) in tRNA</text>
        <dbReference type="Rhea" id="RHEA:22376"/>
        <dbReference type="Rhea" id="RHEA-COMP:10085"/>
        <dbReference type="Rhea" id="RHEA-COMP:10087"/>
        <dbReference type="ChEBI" id="CHEBI:65314"/>
        <dbReference type="ChEBI" id="CHEBI:65315"/>
        <dbReference type="EC" id="5.4.99.12"/>
    </reaction>
</comment>
<dbReference type="InterPro" id="IPR020095">
    <property type="entry name" value="PsdUridine_synth_TruA_C"/>
</dbReference>
<dbReference type="CDD" id="cd02570">
    <property type="entry name" value="PseudoU_synth_EcTruA"/>
    <property type="match status" value="1"/>
</dbReference>
<dbReference type="GO" id="GO:0003723">
    <property type="term" value="F:RNA binding"/>
    <property type="evidence" value="ECO:0007669"/>
    <property type="project" value="InterPro"/>
</dbReference>
<dbReference type="InterPro" id="IPR001406">
    <property type="entry name" value="PsdUridine_synth_TruA"/>
</dbReference>
<comment type="similarity">
    <text evidence="1 4 7">Belongs to the tRNA pseudouridine synthase TruA family.</text>
</comment>
<dbReference type="EC" id="5.4.99.12" evidence="4"/>
<keyword evidence="3 4" id="KW-0413">Isomerase</keyword>
<evidence type="ECO:0000256" key="4">
    <source>
        <dbReference type="HAMAP-Rule" id="MF_00171"/>
    </source>
</evidence>
<dbReference type="EMBL" id="QGKM01000059">
    <property type="protein sequence ID" value="PWQ94070.1"/>
    <property type="molecule type" value="Genomic_DNA"/>
</dbReference>
<feature type="domain" description="Pseudouridine synthase I TruA alpha/beta" evidence="8">
    <location>
        <begin position="5"/>
        <end position="102"/>
    </location>
</feature>
<proteinExistence type="inferred from homology"/>
<dbReference type="PANTHER" id="PTHR11142">
    <property type="entry name" value="PSEUDOURIDYLATE SYNTHASE"/>
    <property type="match status" value="1"/>
</dbReference>
<dbReference type="PANTHER" id="PTHR11142:SF0">
    <property type="entry name" value="TRNA PSEUDOURIDINE SYNTHASE-LIKE 1"/>
    <property type="match status" value="1"/>
</dbReference>
<evidence type="ECO:0000256" key="5">
    <source>
        <dbReference type="PIRSR" id="PIRSR001430-1"/>
    </source>
</evidence>
<accession>A0A317CCN5</accession>
<dbReference type="InterPro" id="IPR020094">
    <property type="entry name" value="TruA/RsuA/RluB/E/F_N"/>
</dbReference>
<evidence type="ECO:0000313" key="10">
    <source>
        <dbReference type="Proteomes" id="UP000245539"/>
    </source>
</evidence>